<accession>A0A9N8WHB7</accession>
<dbReference type="Proteomes" id="UP000789572">
    <property type="component" value="Unassembled WGS sequence"/>
</dbReference>
<reference evidence="6" key="1">
    <citation type="submission" date="2021-06" db="EMBL/GenBank/DDBJ databases">
        <authorList>
            <person name="Kallberg Y."/>
            <person name="Tangrot J."/>
            <person name="Rosling A."/>
        </authorList>
    </citation>
    <scope>NUCLEOTIDE SEQUENCE</scope>
    <source>
        <strain evidence="6">IA702</strain>
    </source>
</reference>
<feature type="domain" description="Hcy-binding" evidence="5">
    <location>
        <begin position="20"/>
        <end position="64"/>
    </location>
</feature>
<feature type="non-terminal residue" evidence="6">
    <location>
        <position position="109"/>
    </location>
</feature>
<evidence type="ECO:0000256" key="1">
    <source>
        <dbReference type="ARBA" id="ARBA00022603"/>
    </source>
</evidence>
<evidence type="ECO:0000256" key="4">
    <source>
        <dbReference type="ARBA" id="ARBA00022833"/>
    </source>
</evidence>
<dbReference type="InterPro" id="IPR036589">
    <property type="entry name" value="HCY_dom_sf"/>
</dbReference>
<evidence type="ECO:0000259" key="5">
    <source>
        <dbReference type="Pfam" id="PF02574"/>
    </source>
</evidence>
<keyword evidence="7" id="KW-1185">Reference proteome</keyword>
<evidence type="ECO:0000313" key="6">
    <source>
        <dbReference type="EMBL" id="CAG8484420.1"/>
    </source>
</evidence>
<organism evidence="6 7">
    <name type="scientific">Paraglomus occultum</name>
    <dbReference type="NCBI Taxonomy" id="144539"/>
    <lineage>
        <taxon>Eukaryota</taxon>
        <taxon>Fungi</taxon>
        <taxon>Fungi incertae sedis</taxon>
        <taxon>Mucoromycota</taxon>
        <taxon>Glomeromycotina</taxon>
        <taxon>Glomeromycetes</taxon>
        <taxon>Paraglomerales</taxon>
        <taxon>Paraglomeraceae</taxon>
        <taxon>Paraglomus</taxon>
    </lineage>
</organism>
<dbReference type="EMBL" id="CAJVPJ010000138">
    <property type="protein sequence ID" value="CAG8484420.1"/>
    <property type="molecule type" value="Genomic_DNA"/>
</dbReference>
<gene>
    <name evidence="6" type="ORF">POCULU_LOCUS1724</name>
</gene>
<comment type="caution">
    <text evidence="6">The sequence shown here is derived from an EMBL/GenBank/DDBJ whole genome shotgun (WGS) entry which is preliminary data.</text>
</comment>
<dbReference type="GO" id="GO:0009086">
    <property type="term" value="P:methionine biosynthetic process"/>
    <property type="evidence" value="ECO:0007669"/>
    <property type="project" value="TreeGrafter"/>
</dbReference>
<protein>
    <submittedName>
        <fullName evidence="6">7426_t:CDS:1</fullName>
    </submittedName>
</protein>
<evidence type="ECO:0000256" key="2">
    <source>
        <dbReference type="ARBA" id="ARBA00022679"/>
    </source>
</evidence>
<dbReference type="GO" id="GO:0046872">
    <property type="term" value="F:metal ion binding"/>
    <property type="evidence" value="ECO:0007669"/>
    <property type="project" value="UniProtKB-KW"/>
</dbReference>
<proteinExistence type="predicted"/>
<dbReference type="GO" id="GO:0033528">
    <property type="term" value="P:S-methylmethionine cycle"/>
    <property type="evidence" value="ECO:0007669"/>
    <property type="project" value="TreeGrafter"/>
</dbReference>
<dbReference type="Gene3D" id="3.20.20.330">
    <property type="entry name" value="Homocysteine-binding-like domain"/>
    <property type="match status" value="1"/>
</dbReference>
<dbReference type="InterPro" id="IPR003726">
    <property type="entry name" value="HCY_dom"/>
</dbReference>
<dbReference type="PANTHER" id="PTHR46015">
    <property type="entry name" value="ZGC:172121"/>
    <property type="match status" value="1"/>
</dbReference>
<dbReference type="Pfam" id="PF02574">
    <property type="entry name" value="S-methyl_trans"/>
    <property type="match status" value="1"/>
</dbReference>
<evidence type="ECO:0000256" key="3">
    <source>
        <dbReference type="ARBA" id="ARBA00022723"/>
    </source>
</evidence>
<dbReference type="InterPro" id="IPR051486">
    <property type="entry name" value="Hcy_S-methyltransferase"/>
</dbReference>
<keyword evidence="2" id="KW-0808">Transferase</keyword>
<keyword evidence="1" id="KW-0489">Methyltransferase</keyword>
<keyword evidence="4" id="KW-0862">Zinc</keyword>
<evidence type="ECO:0000313" key="7">
    <source>
        <dbReference type="Proteomes" id="UP000789572"/>
    </source>
</evidence>
<sequence>ARDPFWDEYQKGEKENSPRRDISLVALSLGPYGAILCNGAEYTGDYGDATFDDILWFHKERLDIYAGYITQKITFTNSRNLEQRTFQRPLLISAVKRKLVFVQFMKQSS</sequence>
<dbReference type="GO" id="GO:0008898">
    <property type="term" value="F:S-adenosylmethionine-homocysteine S-methyltransferase activity"/>
    <property type="evidence" value="ECO:0007669"/>
    <property type="project" value="TreeGrafter"/>
</dbReference>
<dbReference type="PANTHER" id="PTHR46015:SF1">
    <property type="entry name" value="HOMOCYSTEINE S-METHYLTRANSFERASE-LIKE ISOFORM 1"/>
    <property type="match status" value="1"/>
</dbReference>
<dbReference type="OrthoDB" id="261426at2759"/>
<keyword evidence="3" id="KW-0479">Metal-binding</keyword>
<dbReference type="AlphaFoldDB" id="A0A9N8WHB7"/>
<dbReference type="GO" id="GO:0032259">
    <property type="term" value="P:methylation"/>
    <property type="evidence" value="ECO:0007669"/>
    <property type="project" value="UniProtKB-KW"/>
</dbReference>
<name>A0A9N8WHB7_9GLOM</name>